<evidence type="ECO:0008006" key="4">
    <source>
        <dbReference type="Google" id="ProtNLM"/>
    </source>
</evidence>
<gene>
    <name evidence="2" type="ORF">OSO01_42020</name>
</gene>
<comment type="caution">
    <text evidence="2">The sequence shown here is derived from an EMBL/GenBank/DDBJ whole genome shotgun (WGS) entry which is preliminary data.</text>
</comment>
<proteinExistence type="predicted"/>
<dbReference type="AlphaFoldDB" id="A0A511ZPT7"/>
<keyword evidence="1" id="KW-0472">Membrane</keyword>
<dbReference type="OrthoDB" id="2965813at2"/>
<dbReference type="EMBL" id="BJYM01000023">
    <property type="protein sequence ID" value="GEN89463.1"/>
    <property type="molecule type" value="Genomic_DNA"/>
</dbReference>
<keyword evidence="1" id="KW-1133">Transmembrane helix</keyword>
<name>A0A511ZPT7_9BACI</name>
<protein>
    <recommendedName>
        <fullName evidence="4">DUF1700 domain-containing protein</fullName>
    </recommendedName>
</protein>
<evidence type="ECO:0000313" key="2">
    <source>
        <dbReference type="EMBL" id="GEN89463.1"/>
    </source>
</evidence>
<keyword evidence="1" id="KW-0812">Transmembrane</keyword>
<dbReference type="Proteomes" id="UP000321558">
    <property type="component" value="Unassembled WGS sequence"/>
</dbReference>
<sequence>MDALINKYLGELSKYLSVLPKRERENIVIEIELHLNEKVNELKEEGYNDQQAVNKVLTEFKTPKSLSLEMMEEYDDKEIKKKPTFFYFFSVFCLAGFSQLAIPILRRELDLAFISFGLILITCGIISMFLKNKWRIIEIDLLRIFPKIILSVPFPISILFFWIAVKQQNSLVLTWIYYVVAYWLLLLIYGLLSKKTSQKAEKTFYEF</sequence>
<dbReference type="RefSeq" id="WP_147212350.1">
    <property type="nucleotide sequence ID" value="NZ_BJYM01000023.1"/>
</dbReference>
<keyword evidence="3" id="KW-1185">Reference proteome</keyword>
<dbReference type="InterPro" id="IPR047928">
    <property type="entry name" value="Perm_prefix_1"/>
</dbReference>
<organism evidence="2 3">
    <name type="scientific">Oceanobacillus sojae</name>
    <dbReference type="NCBI Taxonomy" id="582851"/>
    <lineage>
        <taxon>Bacteria</taxon>
        <taxon>Bacillati</taxon>
        <taxon>Bacillota</taxon>
        <taxon>Bacilli</taxon>
        <taxon>Bacillales</taxon>
        <taxon>Bacillaceae</taxon>
        <taxon>Oceanobacillus</taxon>
    </lineage>
</organism>
<evidence type="ECO:0000256" key="1">
    <source>
        <dbReference type="SAM" id="Phobius"/>
    </source>
</evidence>
<reference evidence="2 3" key="1">
    <citation type="submission" date="2019-07" db="EMBL/GenBank/DDBJ databases">
        <title>Whole genome shotgun sequence of Oceanobacillus sojae NBRC 105379.</title>
        <authorList>
            <person name="Hosoyama A."/>
            <person name="Uohara A."/>
            <person name="Ohji S."/>
            <person name="Ichikawa N."/>
        </authorList>
    </citation>
    <scope>NUCLEOTIDE SEQUENCE [LARGE SCALE GENOMIC DNA]</scope>
    <source>
        <strain evidence="2 3">NBRC 105379</strain>
    </source>
</reference>
<feature type="transmembrane region" description="Helical" evidence="1">
    <location>
        <begin position="175"/>
        <end position="192"/>
    </location>
</feature>
<dbReference type="Pfam" id="PF22564">
    <property type="entry name" value="HAAS"/>
    <property type="match status" value="1"/>
</dbReference>
<feature type="transmembrane region" description="Helical" evidence="1">
    <location>
        <begin position="111"/>
        <end position="130"/>
    </location>
</feature>
<evidence type="ECO:0000313" key="3">
    <source>
        <dbReference type="Proteomes" id="UP000321558"/>
    </source>
</evidence>
<accession>A0A511ZPT7</accession>
<dbReference type="NCBIfam" id="NF038403">
    <property type="entry name" value="perm_prefix_1"/>
    <property type="match status" value="1"/>
</dbReference>
<feature type="transmembrane region" description="Helical" evidence="1">
    <location>
        <begin position="85"/>
        <end position="105"/>
    </location>
</feature>
<feature type="transmembrane region" description="Helical" evidence="1">
    <location>
        <begin position="142"/>
        <end position="163"/>
    </location>
</feature>